<evidence type="ECO:0000256" key="2">
    <source>
        <dbReference type="ARBA" id="ARBA00022473"/>
    </source>
</evidence>
<dbReference type="Proteomes" id="UP001293593">
    <property type="component" value="Unassembled WGS sequence"/>
</dbReference>
<evidence type="ECO:0000256" key="1">
    <source>
        <dbReference type="ARBA" id="ARBA00004123"/>
    </source>
</evidence>
<keyword evidence="3" id="KW-0805">Transcription regulation</keyword>
<dbReference type="PANTHER" id="PTHR45940">
    <property type="entry name" value="WUSCHEL-RELATED HOMEOBOX 1-RELATED"/>
    <property type="match status" value="1"/>
</dbReference>
<dbReference type="PANTHER" id="PTHR45940:SF42">
    <property type="entry name" value="WUSCHEL-RELATED HOMEOBOX 3"/>
    <property type="match status" value="1"/>
</dbReference>
<dbReference type="GO" id="GO:0003700">
    <property type="term" value="F:DNA-binding transcription factor activity"/>
    <property type="evidence" value="ECO:0007669"/>
    <property type="project" value="InterPro"/>
</dbReference>
<evidence type="ECO:0000313" key="13">
    <source>
        <dbReference type="EMBL" id="KAK4270315.1"/>
    </source>
</evidence>
<keyword evidence="5 9" id="KW-0371">Homeobox</keyword>
<gene>
    <name evidence="13" type="ORF">QN277_023363</name>
</gene>
<evidence type="ECO:0000256" key="11">
    <source>
        <dbReference type="SAM" id="MobiDB-lite"/>
    </source>
</evidence>
<dbReference type="InterPro" id="IPR001356">
    <property type="entry name" value="HD"/>
</dbReference>
<feature type="DNA-binding region" description="Homeobox" evidence="9">
    <location>
        <begin position="4"/>
        <end position="68"/>
    </location>
</feature>
<dbReference type="AlphaFoldDB" id="A0AAE1JH44"/>
<evidence type="ECO:0000256" key="4">
    <source>
        <dbReference type="ARBA" id="ARBA00023125"/>
    </source>
</evidence>
<keyword evidence="2" id="KW-0217">Developmental protein</keyword>
<dbReference type="GO" id="GO:0003677">
    <property type="term" value="F:DNA binding"/>
    <property type="evidence" value="ECO:0007669"/>
    <property type="project" value="UniProtKB-UniRule"/>
</dbReference>
<dbReference type="CDD" id="cd00086">
    <property type="entry name" value="homeodomain"/>
    <property type="match status" value="1"/>
</dbReference>
<evidence type="ECO:0000256" key="8">
    <source>
        <dbReference type="ARBA" id="ARBA00024040"/>
    </source>
</evidence>
<feature type="compositionally biased region" description="Polar residues" evidence="11">
    <location>
        <begin position="135"/>
        <end position="148"/>
    </location>
</feature>
<keyword evidence="4 9" id="KW-0238">DNA-binding</keyword>
<evidence type="ECO:0000313" key="14">
    <source>
        <dbReference type="Proteomes" id="UP001293593"/>
    </source>
</evidence>
<feature type="domain" description="Homeobox" evidence="12">
    <location>
        <begin position="2"/>
        <end position="67"/>
    </location>
</feature>
<reference evidence="13" key="1">
    <citation type="submission" date="2023-10" db="EMBL/GenBank/DDBJ databases">
        <title>Chromosome-level genome of the transformable northern wattle, Acacia crassicarpa.</title>
        <authorList>
            <person name="Massaro I."/>
            <person name="Sinha N.R."/>
            <person name="Poethig S."/>
            <person name="Leichty A.R."/>
        </authorList>
    </citation>
    <scope>NUCLEOTIDE SEQUENCE</scope>
    <source>
        <strain evidence="13">Acra3RX</strain>
        <tissue evidence="13">Leaf</tissue>
    </source>
</reference>
<evidence type="ECO:0000259" key="12">
    <source>
        <dbReference type="PROSITE" id="PS50071"/>
    </source>
</evidence>
<dbReference type="Gene3D" id="1.10.10.60">
    <property type="entry name" value="Homeodomain-like"/>
    <property type="match status" value="1"/>
</dbReference>
<keyword evidence="14" id="KW-1185">Reference proteome</keyword>
<name>A0AAE1JH44_9FABA</name>
<comment type="caution">
    <text evidence="13">The sequence shown here is derived from an EMBL/GenBank/DDBJ whole genome shotgun (WGS) entry which is preliminary data.</text>
</comment>
<dbReference type="EMBL" id="JAWXYG010000006">
    <property type="protein sequence ID" value="KAK4270315.1"/>
    <property type="molecule type" value="Genomic_DNA"/>
</dbReference>
<protein>
    <recommendedName>
        <fullName evidence="12">Homeobox domain-containing protein</fullName>
    </recommendedName>
</protein>
<comment type="subcellular location">
    <subcellularLocation>
        <location evidence="1 9 10">Nucleus</location>
    </subcellularLocation>
</comment>
<feature type="compositionally biased region" description="Basic and acidic residues" evidence="11">
    <location>
        <begin position="149"/>
        <end position="158"/>
    </location>
</feature>
<dbReference type="FunFam" id="1.10.10.60:FF:000146">
    <property type="entry name" value="WUSCHEL-related homeobox 4"/>
    <property type="match status" value="1"/>
</dbReference>
<dbReference type="InterPro" id="IPR009057">
    <property type="entry name" value="Homeodomain-like_sf"/>
</dbReference>
<evidence type="ECO:0000256" key="3">
    <source>
        <dbReference type="ARBA" id="ARBA00023015"/>
    </source>
</evidence>
<proteinExistence type="inferred from homology"/>
<evidence type="ECO:0000256" key="5">
    <source>
        <dbReference type="ARBA" id="ARBA00023155"/>
    </source>
</evidence>
<dbReference type="Pfam" id="PF00046">
    <property type="entry name" value="Homeodomain"/>
    <property type="match status" value="1"/>
</dbReference>
<evidence type="ECO:0000256" key="10">
    <source>
        <dbReference type="RuleBase" id="RU000682"/>
    </source>
</evidence>
<evidence type="ECO:0000256" key="6">
    <source>
        <dbReference type="ARBA" id="ARBA00023163"/>
    </source>
</evidence>
<dbReference type="SMART" id="SM00389">
    <property type="entry name" value="HOX"/>
    <property type="match status" value="1"/>
</dbReference>
<comment type="similarity">
    <text evidence="8">Belongs to the WUS homeobox family.</text>
</comment>
<accession>A0AAE1JH44</accession>
<evidence type="ECO:0000256" key="7">
    <source>
        <dbReference type="ARBA" id="ARBA00023242"/>
    </source>
</evidence>
<dbReference type="GO" id="GO:0005634">
    <property type="term" value="C:nucleus"/>
    <property type="evidence" value="ECO:0007669"/>
    <property type="project" value="UniProtKB-SubCell"/>
</dbReference>
<keyword evidence="6" id="KW-0804">Transcription</keyword>
<dbReference type="InterPro" id="IPR044555">
    <property type="entry name" value="WUSCHEL-like"/>
</dbReference>
<organism evidence="13 14">
    <name type="scientific">Acacia crassicarpa</name>
    <name type="common">northern wattle</name>
    <dbReference type="NCBI Taxonomy" id="499986"/>
    <lineage>
        <taxon>Eukaryota</taxon>
        <taxon>Viridiplantae</taxon>
        <taxon>Streptophyta</taxon>
        <taxon>Embryophyta</taxon>
        <taxon>Tracheophyta</taxon>
        <taxon>Spermatophyta</taxon>
        <taxon>Magnoliopsida</taxon>
        <taxon>eudicotyledons</taxon>
        <taxon>Gunneridae</taxon>
        <taxon>Pentapetalae</taxon>
        <taxon>rosids</taxon>
        <taxon>fabids</taxon>
        <taxon>Fabales</taxon>
        <taxon>Fabaceae</taxon>
        <taxon>Caesalpinioideae</taxon>
        <taxon>mimosoid clade</taxon>
        <taxon>Acacieae</taxon>
        <taxon>Acacia</taxon>
    </lineage>
</organism>
<dbReference type="GO" id="GO:0099402">
    <property type="term" value="P:plant organ development"/>
    <property type="evidence" value="ECO:0007669"/>
    <property type="project" value="InterPro"/>
</dbReference>
<dbReference type="PROSITE" id="PS50071">
    <property type="entry name" value="HOMEOBOX_2"/>
    <property type="match status" value="1"/>
</dbReference>
<keyword evidence="7 9" id="KW-0539">Nucleus</keyword>
<sequence>MSRAGSSRWSPTPEQLMILEQLYRSGIRTPSASQIQHITTHLCFYGRIEGKNVFYWFQNHKARDRQKLRRKLTKQLQLQQQQYQMLAHDQCQVINHQDNKTHHHHWSFGGFDSSPGSSSAQQVSFYNPPILLSQGEPSSETWKTAQRQQSEEMMDKTKTMTSSSLYYNNNGMMSSCCCWSSVEDVNEESSYCNTSRPLKTLDLFPTTSSKLKEGPFNPTP</sequence>
<feature type="region of interest" description="Disordered" evidence="11">
    <location>
        <begin position="132"/>
        <end position="158"/>
    </location>
</feature>
<dbReference type="SUPFAM" id="SSF46689">
    <property type="entry name" value="Homeodomain-like"/>
    <property type="match status" value="1"/>
</dbReference>
<evidence type="ECO:0000256" key="9">
    <source>
        <dbReference type="PROSITE-ProRule" id="PRU00108"/>
    </source>
</evidence>